<sequence>MFYLNEVLLKEELPARARRLFINTFRKYHKLDGGDENIALHLAFKAVERQYVKLNNKWIPKSAAEEIVRHDIDEQMSSEDETQTLSRKRAPLSARMQPPSAGAMTAAGTKRRRRRPVLESDSSDDDDDDDENETIMFGNQRRRRRPVFLDEEEDDDDEEEEDDEAPSVGDVDENDDDTENQQRMRQPQMRQQRGRVGMRSRGRPRNNYYK</sequence>
<protein>
    <submittedName>
        <fullName evidence="2">ChaB domain protein 1</fullName>
    </submittedName>
</protein>
<evidence type="ECO:0000256" key="1">
    <source>
        <dbReference type="SAM" id="MobiDB-lite"/>
    </source>
</evidence>
<organism evidence="2">
    <name type="scientific">Lymantria dispar multicapsid nuclear polyhedrosis virus</name>
    <name type="common">LdMNPV</name>
    <dbReference type="NCBI Taxonomy" id="10449"/>
    <lineage>
        <taxon>Viruses</taxon>
        <taxon>Viruses incertae sedis</taxon>
        <taxon>Naldaviricetes</taxon>
        <taxon>Lefavirales</taxon>
        <taxon>Baculoviridae</taxon>
        <taxon>Alphabaculovirus</taxon>
        <taxon>Alphabaculovirus lydisparis</taxon>
    </lineage>
</organism>
<evidence type="ECO:0000313" key="2">
    <source>
        <dbReference type="EMBL" id="ANS70944.1"/>
    </source>
</evidence>
<proteinExistence type="predicted"/>
<dbReference type="InterPro" id="IPR037205">
    <property type="entry name" value="ChaB_sf"/>
</dbReference>
<dbReference type="Pfam" id="PF06150">
    <property type="entry name" value="ChaB"/>
    <property type="match status" value="1"/>
</dbReference>
<organismHost>
    <name type="scientific">Lepidoptera</name>
    <name type="common">moths &amp; butterflies</name>
    <dbReference type="NCBI Taxonomy" id="7088"/>
</organismHost>
<dbReference type="InterPro" id="IPR009317">
    <property type="entry name" value="ChaB"/>
</dbReference>
<accession>A0A1B1MQT0</accession>
<dbReference type="EMBL" id="KU377538">
    <property type="protein sequence ID" value="ANS70944.1"/>
    <property type="molecule type" value="Genomic_DNA"/>
</dbReference>
<feature type="compositionally biased region" description="Acidic residues" evidence="1">
    <location>
        <begin position="149"/>
        <end position="179"/>
    </location>
</feature>
<reference evidence="2" key="1">
    <citation type="journal article" date="2016" name="J. Invertebr. Pathol.">
        <title>An alphabaculovirus isolated from dead Lymantria dispar larvae shows high genetic similarity to baculovirus previously isolated from Lymantria monacha - An example of adaptation to a new host.</title>
        <authorList>
            <person name="Rabalski L."/>
            <person name="Krejmer-Rabalska M."/>
            <person name="Skrzecz I."/>
            <person name="Wasag B."/>
            <person name="Szewczyk B."/>
        </authorList>
    </citation>
    <scope>NUCLEOTIDE SEQUENCE</scope>
    <source>
        <strain evidence="2">BNP</strain>
    </source>
</reference>
<dbReference type="Gene3D" id="1.10.1740.70">
    <property type="entry name" value="ChaB"/>
    <property type="match status" value="1"/>
</dbReference>
<feature type="compositionally biased region" description="Basic residues" evidence="1">
    <location>
        <begin position="192"/>
        <end position="204"/>
    </location>
</feature>
<name>A0A1B1MQT0_NPVLD</name>
<feature type="region of interest" description="Disordered" evidence="1">
    <location>
        <begin position="70"/>
        <end position="210"/>
    </location>
</feature>
<dbReference type="SUPFAM" id="SSF140376">
    <property type="entry name" value="ChaB-like"/>
    <property type="match status" value="1"/>
</dbReference>
<feature type="compositionally biased region" description="Low complexity" evidence="1">
    <location>
        <begin position="181"/>
        <end position="191"/>
    </location>
</feature>
<feature type="compositionally biased region" description="Acidic residues" evidence="1">
    <location>
        <begin position="121"/>
        <end position="133"/>
    </location>
</feature>